<accession>A0ACC2BQ44</accession>
<comment type="caution">
    <text evidence="1">The sequence shown here is derived from an EMBL/GenBank/DDBJ whole genome shotgun (WGS) entry which is preliminary data.</text>
</comment>
<proteinExistence type="predicted"/>
<evidence type="ECO:0000313" key="1">
    <source>
        <dbReference type="EMBL" id="KAJ7531895.1"/>
    </source>
</evidence>
<reference evidence="2" key="1">
    <citation type="journal article" date="2024" name="Proc. Natl. Acad. Sci. U.S.A.">
        <title>Extraordinary preservation of gene collinearity over three hundred million years revealed in homosporous lycophytes.</title>
        <authorList>
            <person name="Li C."/>
            <person name="Wickell D."/>
            <person name="Kuo L.Y."/>
            <person name="Chen X."/>
            <person name="Nie B."/>
            <person name="Liao X."/>
            <person name="Peng D."/>
            <person name="Ji J."/>
            <person name="Jenkins J."/>
            <person name="Williams M."/>
            <person name="Shu S."/>
            <person name="Plott C."/>
            <person name="Barry K."/>
            <person name="Rajasekar S."/>
            <person name="Grimwood J."/>
            <person name="Han X."/>
            <person name="Sun S."/>
            <person name="Hou Z."/>
            <person name="He W."/>
            <person name="Dai G."/>
            <person name="Sun C."/>
            <person name="Schmutz J."/>
            <person name="Leebens-Mack J.H."/>
            <person name="Li F.W."/>
            <person name="Wang L."/>
        </authorList>
    </citation>
    <scope>NUCLEOTIDE SEQUENCE [LARGE SCALE GENOMIC DNA]</scope>
    <source>
        <strain evidence="2">cv. PW_Plant_1</strain>
    </source>
</reference>
<organism evidence="1 2">
    <name type="scientific">Diphasiastrum complanatum</name>
    <name type="common">Issler's clubmoss</name>
    <name type="synonym">Lycopodium complanatum</name>
    <dbReference type="NCBI Taxonomy" id="34168"/>
    <lineage>
        <taxon>Eukaryota</taxon>
        <taxon>Viridiplantae</taxon>
        <taxon>Streptophyta</taxon>
        <taxon>Embryophyta</taxon>
        <taxon>Tracheophyta</taxon>
        <taxon>Lycopodiopsida</taxon>
        <taxon>Lycopodiales</taxon>
        <taxon>Lycopodiaceae</taxon>
        <taxon>Lycopodioideae</taxon>
        <taxon>Diphasiastrum</taxon>
    </lineage>
</organism>
<evidence type="ECO:0000313" key="2">
    <source>
        <dbReference type="Proteomes" id="UP001162992"/>
    </source>
</evidence>
<protein>
    <submittedName>
        <fullName evidence="1">Uncharacterized protein</fullName>
    </submittedName>
</protein>
<gene>
    <name evidence="1" type="ORF">O6H91_14G063400</name>
</gene>
<dbReference type="EMBL" id="CM055105">
    <property type="protein sequence ID" value="KAJ7531895.1"/>
    <property type="molecule type" value="Genomic_DNA"/>
</dbReference>
<sequence>MLKLVRYLFLSRSELPAWKAANMWIGTNLLQAALFVDREVYCKRDKMLLLENAFNACFQRRWRMQGSQNLLPIRVREARASAHPPYPECSLSLSLSLSLSTHIPGSGNAMAARSHQNIRLEKRALHYFSLFLSRCWQRSLALELLLICEGYELTGKFTHLKMIDLDKNHQLRRLKE</sequence>
<keyword evidence="2" id="KW-1185">Reference proteome</keyword>
<name>A0ACC2BQ44_DIPCM</name>
<dbReference type="Proteomes" id="UP001162992">
    <property type="component" value="Chromosome 14"/>
</dbReference>